<proteinExistence type="predicted"/>
<evidence type="ECO:0000313" key="4">
    <source>
        <dbReference type="Proteomes" id="UP001596203"/>
    </source>
</evidence>
<dbReference type="PROSITE" id="PS51257">
    <property type="entry name" value="PROKAR_LIPOPROTEIN"/>
    <property type="match status" value="1"/>
</dbReference>
<feature type="compositionally biased region" description="Pro residues" evidence="1">
    <location>
        <begin position="45"/>
        <end position="66"/>
    </location>
</feature>
<keyword evidence="4" id="KW-1185">Reference proteome</keyword>
<dbReference type="EMBL" id="JBHSPR010000001">
    <property type="protein sequence ID" value="MFC6014909.1"/>
    <property type="molecule type" value="Genomic_DNA"/>
</dbReference>
<organism evidence="3 4">
    <name type="scientific">Plantactinospora solaniradicis</name>
    <dbReference type="NCBI Taxonomy" id="1723736"/>
    <lineage>
        <taxon>Bacteria</taxon>
        <taxon>Bacillati</taxon>
        <taxon>Actinomycetota</taxon>
        <taxon>Actinomycetes</taxon>
        <taxon>Micromonosporales</taxon>
        <taxon>Micromonosporaceae</taxon>
        <taxon>Plantactinospora</taxon>
    </lineage>
</organism>
<sequence>MKTPWIAVSALVAGLALSACGSTEPNPSEPGGSPVTPPASAQPDPTGPTDPGPTRPAGPPSKPGTPTPRGGAPSGGTTTLSGTVQAGVEANCFLLDGYLLVGGPREVITAGARVTVTGEVRAGLMTTCQQGIPFVVQSATRG</sequence>
<evidence type="ECO:0000256" key="1">
    <source>
        <dbReference type="SAM" id="MobiDB-lite"/>
    </source>
</evidence>
<comment type="caution">
    <text evidence="3">The sequence shown here is derived from an EMBL/GenBank/DDBJ whole genome shotgun (WGS) entry which is preliminary data.</text>
</comment>
<dbReference type="Proteomes" id="UP001596203">
    <property type="component" value="Unassembled WGS sequence"/>
</dbReference>
<feature type="region of interest" description="Disordered" evidence="1">
    <location>
        <begin position="19"/>
        <end position="82"/>
    </location>
</feature>
<evidence type="ECO:0000313" key="3">
    <source>
        <dbReference type="EMBL" id="MFC6014909.1"/>
    </source>
</evidence>
<protein>
    <submittedName>
        <fullName evidence="3">Uncharacterized protein</fullName>
    </submittedName>
</protein>
<keyword evidence="2" id="KW-0732">Signal</keyword>
<name>A0ABW1JZM3_9ACTN</name>
<feature type="chain" id="PRO_5047382656" evidence="2">
    <location>
        <begin position="22"/>
        <end position="142"/>
    </location>
</feature>
<feature type="signal peptide" evidence="2">
    <location>
        <begin position="1"/>
        <end position="21"/>
    </location>
</feature>
<evidence type="ECO:0000256" key="2">
    <source>
        <dbReference type="SAM" id="SignalP"/>
    </source>
</evidence>
<gene>
    <name evidence="3" type="ORF">ACFP2T_01690</name>
</gene>
<dbReference type="RefSeq" id="WP_377416481.1">
    <property type="nucleotide sequence ID" value="NZ_JBHSPR010000001.1"/>
</dbReference>
<accession>A0ABW1JZM3</accession>
<reference evidence="4" key="1">
    <citation type="journal article" date="2019" name="Int. J. Syst. Evol. Microbiol.">
        <title>The Global Catalogue of Microorganisms (GCM) 10K type strain sequencing project: providing services to taxonomists for standard genome sequencing and annotation.</title>
        <authorList>
            <consortium name="The Broad Institute Genomics Platform"/>
            <consortium name="The Broad Institute Genome Sequencing Center for Infectious Disease"/>
            <person name="Wu L."/>
            <person name="Ma J."/>
        </authorList>
    </citation>
    <scope>NUCLEOTIDE SEQUENCE [LARGE SCALE GENOMIC DNA]</scope>
    <source>
        <strain evidence="4">ZS-35-S2</strain>
    </source>
</reference>